<feature type="signal peptide" evidence="2">
    <location>
        <begin position="1"/>
        <end position="24"/>
    </location>
</feature>
<evidence type="ECO:0000256" key="1">
    <source>
        <dbReference type="ARBA" id="ARBA00022729"/>
    </source>
</evidence>
<dbReference type="InterPro" id="IPR013517">
    <property type="entry name" value="FG-GAP"/>
</dbReference>
<protein>
    <submittedName>
        <fullName evidence="4">FG-GAP repeat protein</fullName>
    </submittedName>
</protein>
<sequence precursor="true">MKPLLRTNRLLSLLCLIWTASAVAADPFPSFKEKVLDPEIGKVCYAVTIADVDGDSKRDIVAVTENRVLWYQNPTWKMRVMIADQTPLDNVCIAPLDIDGDGKVDFALGAGWTKTGTIHWIKRGKSLDDPWSVHQIGEERWTHRMRWADVLGSGTPQLVVSPLNSTVGNGVRLTAFSIPEDPVNDRWPATILNGDLNRMHNHWHFDFDKDGIVETLTASREGVNLIRRTKSGWTKTHLGTGATADAPNQNGAGEVKTGKLANGNLFITSVEPMHGHSLVIYTPPSQGQSLWKRQVIESGFTRGHALWTADVDGDGSDEIIFGHSDTPETFGVIVYDSVEDGEKDSGTAWEKHVVDAGGMATEDLIVEDLTGDGRPDIVAGGRATHNLKLYVNTPKE</sequence>
<keyword evidence="5" id="KW-1185">Reference proteome</keyword>
<dbReference type="AlphaFoldDB" id="A0A517QIN6"/>
<evidence type="ECO:0000259" key="3">
    <source>
        <dbReference type="Pfam" id="PF22301"/>
    </source>
</evidence>
<keyword evidence="1 2" id="KW-0732">Signal</keyword>
<dbReference type="PANTHER" id="PTHR44103:SF1">
    <property type="entry name" value="PROPROTEIN CONVERTASE P"/>
    <property type="match status" value="1"/>
</dbReference>
<reference evidence="4 5" key="1">
    <citation type="submission" date="2019-02" db="EMBL/GenBank/DDBJ databases">
        <title>Deep-cultivation of Planctomycetes and their phenomic and genomic characterization uncovers novel biology.</title>
        <authorList>
            <person name="Wiegand S."/>
            <person name="Jogler M."/>
            <person name="Boedeker C."/>
            <person name="Pinto D."/>
            <person name="Vollmers J."/>
            <person name="Rivas-Marin E."/>
            <person name="Kohn T."/>
            <person name="Peeters S.H."/>
            <person name="Heuer A."/>
            <person name="Rast P."/>
            <person name="Oberbeckmann S."/>
            <person name="Bunk B."/>
            <person name="Jeske O."/>
            <person name="Meyerdierks A."/>
            <person name="Storesund J.E."/>
            <person name="Kallscheuer N."/>
            <person name="Luecker S."/>
            <person name="Lage O.M."/>
            <person name="Pohl T."/>
            <person name="Merkel B.J."/>
            <person name="Hornburger P."/>
            <person name="Mueller R.-W."/>
            <person name="Bruemmer F."/>
            <person name="Labrenz M."/>
            <person name="Spormann A.M."/>
            <person name="Op den Camp H."/>
            <person name="Overmann J."/>
            <person name="Amann R."/>
            <person name="Jetten M.S.M."/>
            <person name="Mascher T."/>
            <person name="Medema M.H."/>
            <person name="Devos D.P."/>
            <person name="Kaster A.-K."/>
            <person name="Ovreas L."/>
            <person name="Rohde M."/>
            <person name="Galperin M.Y."/>
            <person name="Jogler C."/>
        </authorList>
    </citation>
    <scope>NUCLEOTIDE SEQUENCE [LARGE SCALE GENOMIC DNA]</scope>
    <source>
        <strain evidence="4 5">Mal48</strain>
    </source>
</reference>
<feature type="domain" description="Aldos-2-ulose dehydratase beta-propeller" evidence="3">
    <location>
        <begin position="116"/>
        <end position="282"/>
    </location>
</feature>
<organism evidence="4 5">
    <name type="scientific">Thalassoglobus polymorphus</name>
    <dbReference type="NCBI Taxonomy" id="2527994"/>
    <lineage>
        <taxon>Bacteria</taxon>
        <taxon>Pseudomonadati</taxon>
        <taxon>Planctomycetota</taxon>
        <taxon>Planctomycetia</taxon>
        <taxon>Planctomycetales</taxon>
        <taxon>Planctomycetaceae</taxon>
        <taxon>Thalassoglobus</taxon>
    </lineage>
</organism>
<dbReference type="Pfam" id="PF13517">
    <property type="entry name" value="FG-GAP_3"/>
    <property type="match status" value="1"/>
</dbReference>
<dbReference type="OrthoDB" id="247570at2"/>
<dbReference type="Pfam" id="PF22301">
    <property type="entry name" value="AUDH_beta_propeller"/>
    <property type="match status" value="1"/>
</dbReference>
<dbReference type="PANTHER" id="PTHR44103">
    <property type="entry name" value="PROPROTEIN CONVERTASE P"/>
    <property type="match status" value="1"/>
</dbReference>
<dbReference type="InterPro" id="IPR028994">
    <property type="entry name" value="Integrin_alpha_N"/>
</dbReference>
<feature type="chain" id="PRO_5021739510" evidence="2">
    <location>
        <begin position="25"/>
        <end position="396"/>
    </location>
</feature>
<dbReference type="SUPFAM" id="SSF69318">
    <property type="entry name" value="Integrin alpha N-terminal domain"/>
    <property type="match status" value="1"/>
</dbReference>
<dbReference type="RefSeq" id="WP_145196165.1">
    <property type="nucleotide sequence ID" value="NZ_CP036267.1"/>
</dbReference>
<accession>A0A517QIN6</accession>
<dbReference type="InterPro" id="IPR054583">
    <property type="entry name" value="Beta-prop_AUDH"/>
</dbReference>
<evidence type="ECO:0000313" key="4">
    <source>
        <dbReference type="EMBL" id="QDT31520.1"/>
    </source>
</evidence>
<evidence type="ECO:0000256" key="2">
    <source>
        <dbReference type="SAM" id="SignalP"/>
    </source>
</evidence>
<dbReference type="KEGG" id="tpol:Mal48_07540"/>
<gene>
    <name evidence="4" type="ORF">Mal48_07540</name>
</gene>
<dbReference type="Proteomes" id="UP000315724">
    <property type="component" value="Chromosome"/>
</dbReference>
<proteinExistence type="predicted"/>
<name>A0A517QIN6_9PLAN</name>
<evidence type="ECO:0000313" key="5">
    <source>
        <dbReference type="Proteomes" id="UP000315724"/>
    </source>
</evidence>
<dbReference type="Gene3D" id="2.130.10.130">
    <property type="entry name" value="Integrin alpha, N-terminal"/>
    <property type="match status" value="1"/>
</dbReference>
<dbReference type="EMBL" id="CP036267">
    <property type="protein sequence ID" value="QDT31520.1"/>
    <property type="molecule type" value="Genomic_DNA"/>
</dbReference>